<dbReference type="GO" id="GO:0016887">
    <property type="term" value="F:ATP hydrolysis activity"/>
    <property type="evidence" value="ECO:0007669"/>
    <property type="project" value="InterPro"/>
</dbReference>
<dbReference type="Pfam" id="PF13401">
    <property type="entry name" value="AAA_22"/>
    <property type="match status" value="1"/>
</dbReference>
<accession>A0A1C3EAW4</accession>
<organism evidence="2 3">
    <name type="scientific">Planctopirus hydrillae</name>
    <dbReference type="NCBI Taxonomy" id="1841610"/>
    <lineage>
        <taxon>Bacteria</taxon>
        <taxon>Pseudomonadati</taxon>
        <taxon>Planctomycetota</taxon>
        <taxon>Planctomycetia</taxon>
        <taxon>Planctomycetales</taxon>
        <taxon>Planctomycetaceae</taxon>
        <taxon>Planctopirus</taxon>
    </lineage>
</organism>
<evidence type="ECO:0000259" key="1">
    <source>
        <dbReference type="Pfam" id="PF13401"/>
    </source>
</evidence>
<name>A0A1C3EAW4_9PLAN</name>
<feature type="domain" description="ORC1/DEAH AAA+ ATPase" evidence="1">
    <location>
        <begin position="45"/>
        <end position="169"/>
    </location>
</feature>
<dbReference type="InterPro" id="IPR052026">
    <property type="entry name" value="ExeA_AAA_ATPase_DNA-bind"/>
</dbReference>
<sequence>MLVMMPEDSLTRPSPFRLTLAPDDFFASVEHEEALSRLWYLAEQRAPVGVLSGISGTGKTFLLHVLARELSQVGVEAILLDATSLDRHELLWRIVEALGLGPDVEDSPLWLWSRLTDFLEGQKSTGQRLAFMIDHCQTLDPAAAHVLRRLLSLSVGCESNVTWIFAIGRSEEHAFLSWLEESSGLKIDLPIWSSARCDEFLRWRLARSEYSLPIFTKAAVDRLYTRSRGIPLEICRLADLALLAGSAEGRELIGAETIDCVAQELIRDRESSRPGTVVFD</sequence>
<dbReference type="AlphaFoldDB" id="A0A1C3EAW4"/>
<dbReference type="PANTHER" id="PTHR35894:SF1">
    <property type="entry name" value="PHOSPHORIBULOKINASE _ URIDINE KINASE FAMILY"/>
    <property type="match status" value="1"/>
</dbReference>
<dbReference type="PANTHER" id="PTHR35894">
    <property type="entry name" value="GENERAL SECRETION PATHWAY PROTEIN A-RELATED"/>
    <property type="match status" value="1"/>
</dbReference>
<dbReference type="InterPro" id="IPR027417">
    <property type="entry name" value="P-loop_NTPase"/>
</dbReference>
<evidence type="ECO:0000313" key="2">
    <source>
        <dbReference type="EMBL" id="ODA30383.1"/>
    </source>
</evidence>
<evidence type="ECO:0000313" key="3">
    <source>
        <dbReference type="Proteomes" id="UP000094828"/>
    </source>
</evidence>
<keyword evidence="3" id="KW-1185">Reference proteome</keyword>
<dbReference type="InterPro" id="IPR049945">
    <property type="entry name" value="AAA_22"/>
</dbReference>
<comment type="caution">
    <text evidence="2">The sequence shown here is derived from an EMBL/GenBank/DDBJ whole genome shotgun (WGS) entry which is preliminary data.</text>
</comment>
<dbReference type="Proteomes" id="UP000094828">
    <property type="component" value="Unassembled WGS sequence"/>
</dbReference>
<proteinExistence type="predicted"/>
<dbReference type="OrthoDB" id="212294at2"/>
<dbReference type="SUPFAM" id="SSF52540">
    <property type="entry name" value="P-loop containing nucleoside triphosphate hydrolases"/>
    <property type="match status" value="1"/>
</dbReference>
<dbReference type="EMBL" id="LYDR01000110">
    <property type="protein sequence ID" value="ODA30383.1"/>
    <property type="molecule type" value="Genomic_DNA"/>
</dbReference>
<gene>
    <name evidence="2" type="ORF">A6X21_00445</name>
</gene>
<dbReference type="Gene3D" id="3.40.50.300">
    <property type="entry name" value="P-loop containing nucleotide triphosphate hydrolases"/>
    <property type="match status" value="1"/>
</dbReference>
<reference evidence="2 3" key="1">
    <citation type="submission" date="2016-05" db="EMBL/GenBank/DDBJ databases">
        <title>Genomic and physiological characterization of Planctopirus sp. isolated from fresh water lake.</title>
        <authorList>
            <person name="Subhash Y."/>
            <person name="Ramana C."/>
        </authorList>
    </citation>
    <scope>NUCLEOTIDE SEQUENCE [LARGE SCALE GENOMIC DNA]</scope>
    <source>
        <strain evidence="2 3">JC280</strain>
    </source>
</reference>
<dbReference type="STRING" id="1841610.A6X21_00445"/>
<protein>
    <recommendedName>
        <fullName evidence="1">ORC1/DEAH AAA+ ATPase domain-containing protein</fullName>
    </recommendedName>
</protein>